<dbReference type="GeneID" id="104771117"/>
<gene>
    <name evidence="2" type="primary">LOC104771117</name>
</gene>
<accession>A0ABM0Y154</accession>
<protein>
    <submittedName>
        <fullName evidence="2">Uncharacterized protein LOC104771117 isoform X1</fullName>
    </submittedName>
</protein>
<name>A0ABM0Y154_CAMSA</name>
<keyword evidence="1" id="KW-1185">Reference proteome</keyword>
<dbReference type="Proteomes" id="UP000694864">
    <property type="component" value="Chromosome 20"/>
</dbReference>
<evidence type="ECO:0000313" key="1">
    <source>
        <dbReference type="Proteomes" id="UP000694864"/>
    </source>
</evidence>
<reference evidence="1" key="1">
    <citation type="journal article" date="2014" name="Nat. Commun.">
        <title>The emerging biofuel crop Camelina sativa retains a highly undifferentiated hexaploid genome structure.</title>
        <authorList>
            <person name="Kagale S."/>
            <person name="Koh C."/>
            <person name="Nixon J."/>
            <person name="Bollina V."/>
            <person name="Clarke W.E."/>
            <person name="Tuteja R."/>
            <person name="Spillane C."/>
            <person name="Robinson S.J."/>
            <person name="Links M.G."/>
            <person name="Clarke C."/>
            <person name="Higgins E.E."/>
            <person name="Huebert T."/>
            <person name="Sharpe A.G."/>
            <person name="Parkin I.A."/>
        </authorList>
    </citation>
    <scope>NUCLEOTIDE SEQUENCE [LARGE SCALE GENOMIC DNA]</scope>
    <source>
        <strain evidence="1">cv. DH55</strain>
    </source>
</reference>
<evidence type="ECO:0000313" key="2">
    <source>
        <dbReference type="RefSeq" id="XP_010493891.1"/>
    </source>
</evidence>
<dbReference type="RefSeq" id="XP_010493891.1">
    <property type="nucleotide sequence ID" value="XM_010495589.2"/>
</dbReference>
<proteinExistence type="predicted"/>
<reference evidence="2" key="2">
    <citation type="submission" date="2025-08" db="UniProtKB">
        <authorList>
            <consortium name="RefSeq"/>
        </authorList>
    </citation>
    <scope>IDENTIFICATION</scope>
    <source>
        <tissue evidence="2">Leaf</tissue>
    </source>
</reference>
<sequence length="126" mass="14620">MGSCFVRFTRINMFDANLYQNRGQDRFMSAIAIILTQDRGSRVLKLERKSLEFLLKHYCGVAATKEYQNAGRLENTTPFGCNDKLAYTLDRLMRNFLIHSLWKQFNYILKEAGLVNDDSALNNKLD</sequence>
<organism evidence="1 2">
    <name type="scientific">Camelina sativa</name>
    <name type="common">False flax</name>
    <name type="synonym">Myagrum sativum</name>
    <dbReference type="NCBI Taxonomy" id="90675"/>
    <lineage>
        <taxon>Eukaryota</taxon>
        <taxon>Viridiplantae</taxon>
        <taxon>Streptophyta</taxon>
        <taxon>Embryophyta</taxon>
        <taxon>Tracheophyta</taxon>
        <taxon>Spermatophyta</taxon>
        <taxon>Magnoliopsida</taxon>
        <taxon>eudicotyledons</taxon>
        <taxon>Gunneridae</taxon>
        <taxon>Pentapetalae</taxon>
        <taxon>rosids</taxon>
        <taxon>malvids</taxon>
        <taxon>Brassicales</taxon>
        <taxon>Brassicaceae</taxon>
        <taxon>Camelineae</taxon>
        <taxon>Camelina</taxon>
    </lineage>
</organism>